<protein>
    <recommendedName>
        <fullName evidence="5">Erythronate-4-phosphate dehydrogenase family protein</fullName>
    </recommendedName>
</protein>
<proteinExistence type="predicted"/>
<feature type="transmembrane region" description="Helical" evidence="2">
    <location>
        <begin position="261"/>
        <end position="284"/>
    </location>
</feature>
<sequence length="296" mass="32191">MENLNGSVSKDYRNGERATSRPAQVTPPWLDLRVFYVRVSQSVIDDSTPEFLTLNHMPLNRDTLLEVNGVSASPYSNPTSALLRRDRLDKVSEEATFVSTDVIRMTGSTRFEVVVDAVAVLSGVIELCLSNGNGNGAIAEPEGHGHGWSMRCESDLVPGNGFLKGSRSSGSPTVDVYVTGTFQGNPVILTSAFQLSSPRNQSRNGSVQQHNADESLHDPIPQATEDPEQKDENEEHNVTNMHLFPEYPEGELSWFNAGVRVGVGIGLSVCLGIGIGVGLLVRTYQGTASNFRRQLF</sequence>
<evidence type="ECO:0000313" key="4">
    <source>
        <dbReference type="Proteomes" id="UP000594263"/>
    </source>
</evidence>
<feature type="compositionally biased region" description="Basic and acidic residues" evidence="1">
    <location>
        <begin position="10"/>
        <end position="19"/>
    </location>
</feature>
<keyword evidence="2" id="KW-1133">Transmembrane helix</keyword>
<feature type="compositionally biased region" description="Acidic residues" evidence="1">
    <location>
        <begin position="225"/>
        <end position="234"/>
    </location>
</feature>
<keyword evidence="2" id="KW-0812">Transmembrane</keyword>
<dbReference type="Gramene" id="Kaladp0022s0068.2.v1.1">
    <property type="protein sequence ID" value="Kaladp0022s0068.2.v1.1"/>
    <property type="gene ID" value="Kaladp0022s0068.v1.1"/>
</dbReference>
<dbReference type="Gramene" id="Kaladp0022s0068.1.v1.1">
    <property type="protein sequence ID" value="Kaladp0022s0068.1.v1.1"/>
    <property type="gene ID" value="Kaladp0022s0068.v1.1"/>
</dbReference>
<evidence type="ECO:0000313" key="3">
    <source>
        <dbReference type="EnsemblPlants" id="Kaladp0022s0068.1.v1.1"/>
    </source>
</evidence>
<dbReference type="PANTHER" id="PTHR37244:SF1">
    <property type="entry name" value="NADP-SPECIFIC GLUTAMATE DEHYDROGENASE"/>
    <property type="match status" value="1"/>
</dbReference>
<dbReference type="OMA" id="NTAMEIC"/>
<dbReference type="EnsemblPlants" id="Kaladp0022s0068.1.v1.1">
    <property type="protein sequence ID" value="Kaladp0022s0068.1.v1.1"/>
    <property type="gene ID" value="Kaladp0022s0068.v1.1"/>
</dbReference>
<dbReference type="EnsemblPlants" id="Kaladp0022s0068.2.v1.1">
    <property type="protein sequence ID" value="Kaladp0022s0068.2.v1.1"/>
    <property type="gene ID" value="Kaladp0022s0068.v1.1"/>
</dbReference>
<dbReference type="PANTHER" id="PTHR37244">
    <property type="entry name" value="NADP-SPECIFIC GLUTAMATE DEHYDROGENASE"/>
    <property type="match status" value="1"/>
</dbReference>
<organism evidence="3 4">
    <name type="scientific">Kalanchoe fedtschenkoi</name>
    <name type="common">Lavender scallops</name>
    <name type="synonym">South American air plant</name>
    <dbReference type="NCBI Taxonomy" id="63787"/>
    <lineage>
        <taxon>Eukaryota</taxon>
        <taxon>Viridiplantae</taxon>
        <taxon>Streptophyta</taxon>
        <taxon>Embryophyta</taxon>
        <taxon>Tracheophyta</taxon>
        <taxon>Spermatophyta</taxon>
        <taxon>Magnoliopsida</taxon>
        <taxon>eudicotyledons</taxon>
        <taxon>Gunneridae</taxon>
        <taxon>Pentapetalae</taxon>
        <taxon>Saxifragales</taxon>
        <taxon>Crassulaceae</taxon>
        <taxon>Kalanchoe</taxon>
    </lineage>
</organism>
<evidence type="ECO:0000256" key="2">
    <source>
        <dbReference type="SAM" id="Phobius"/>
    </source>
</evidence>
<name>A0A7N0T441_KALFE</name>
<keyword evidence="4" id="KW-1185">Reference proteome</keyword>
<evidence type="ECO:0008006" key="5">
    <source>
        <dbReference type="Google" id="ProtNLM"/>
    </source>
</evidence>
<accession>A0A7N0T441</accession>
<dbReference type="Proteomes" id="UP000594263">
    <property type="component" value="Unplaced"/>
</dbReference>
<feature type="region of interest" description="Disordered" evidence="1">
    <location>
        <begin position="1"/>
        <end position="23"/>
    </location>
</feature>
<reference evidence="3" key="1">
    <citation type="submission" date="2021-01" db="UniProtKB">
        <authorList>
            <consortium name="EnsemblPlants"/>
        </authorList>
    </citation>
    <scope>IDENTIFICATION</scope>
</reference>
<evidence type="ECO:0000256" key="1">
    <source>
        <dbReference type="SAM" id="MobiDB-lite"/>
    </source>
</evidence>
<keyword evidence="2" id="KW-0472">Membrane</keyword>
<feature type="region of interest" description="Disordered" evidence="1">
    <location>
        <begin position="197"/>
        <end position="235"/>
    </location>
</feature>
<dbReference type="AlphaFoldDB" id="A0A7N0T441"/>
<feature type="compositionally biased region" description="Polar residues" evidence="1">
    <location>
        <begin position="197"/>
        <end position="210"/>
    </location>
</feature>